<dbReference type="InterPro" id="IPR003591">
    <property type="entry name" value="Leu-rich_rpt_typical-subtyp"/>
</dbReference>
<reference evidence="4 5" key="1">
    <citation type="submission" date="2019-08" db="EMBL/GenBank/DDBJ databases">
        <title>Amphibian skin-associated Pigmentiphaga: genome sequence and occurrence across geography and hosts.</title>
        <authorList>
            <person name="Bletz M.C."/>
            <person name="Bunk B."/>
            <person name="Sproeer C."/>
            <person name="Biwer P."/>
            <person name="Reiter S."/>
            <person name="Rabemananjara F.C.E."/>
            <person name="Schulz S."/>
            <person name="Overmann J."/>
            <person name="Vences M."/>
        </authorList>
    </citation>
    <scope>NUCLEOTIDE SEQUENCE [LARGE SCALE GENOMIC DNA]</scope>
    <source>
        <strain evidence="4 5">Mada1488</strain>
    </source>
</reference>
<keyword evidence="2" id="KW-0677">Repeat</keyword>
<dbReference type="AlphaFoldDB" id="A0A5C0B2P6"/>
<evidence type="ECO:0000256" key="3">
    <source>
        <dbReference type="SAM" id="MobiDB-lite"/>
    </source>
</evidence>
<dbReference type="GO" id="GO:0005737">
    <property type="term" value="C:cytoplasm"/>
    <property type="evidence" value="ECO:0007669"/>
    <property type="project" value="TreeGrafter"/>
</dbReference>
<sequence>MNKVKTDTFSIDIPDIFESVRPILQSVRAQHALNDDMVTLTVGVANNSLLKKKRGADLGERFRTWCLDRRGPSELTEAYSFSVDDRVAHVVTVEAETGYAFYFAMVEADEGYHYELTGDCLVGQEDEYFPVFEQVLRSFRGFGDVAAALAEQQQGLKTLMSGQRKQKPAPEPEPSPAAPFVVPADGKEYLVVGGHAFTYLPETEYTIPAGFDTGSELSIDLKARIDAPDAAPQILNDYEDGQIYLRFSVKGIYHAGIPTGRFTFENDRDPTYLAYLWKGGFQYSLNLYGELVLEDGWVGFSGYFQGSEPTERHVVQFAKRLPLDTFDWTQYCFRTLDELYSAPVDLPRHLQVTKLGMAELPQALFQYTALESLSIACQAEVGSPQALQEIPDDIARLQNLKYLAFTSITGVKQIPAALAELRGLQKLYLTLSQITSIPEAVLALPELEYCVLSHNHLAHLPAHITPSLRSLSVDDNQLATLPEVLAELPALKYLNIKRNPLVSLPAGLANIEDLALELEKKQTLLDYRYPGADGQGTIPFDNDVFLARHDPALLAQLDAVLADEAWEPYREAIRDLALRTIALETTEPDDYSDTGNTRFGGLPDLPANVDYPTFANYQGETKGFQFIAQLNCADLAAHQAYLPRSGTLYFFISGQESIQAHVIHVDGDNSLRSASELSIDEDFIDADDGIYPPFRVAAAPWVSVPSFYSTESFALAGGVLDPLEEEYELTEGLTHNLEKASPVEPTHGVNSYVFMQHDTPQIEAANALKGKAEDFMVLLRVSSDRKPGFCFWDAGEIFFVIHKSDLARGDFSNVYCGLESS</sequence>
<name>A0A5C0B2P6_9BURK</name>
<dbReference type="SUPFAM" id="SSF52058">
    <property type="entry name" value="L domain-like"/>
    <property type="match status" value="1"/>
</dbReference>
<protein>
    <submittedName>
        <fullName evidence="4">DUF1963 domain-containing protein</fullName>
    </submittedName>
</protein>
<accession>A0A5C0B2P6</accession>
<dbReference type="PANTHER" id="PTHR48051:SF1">
    <property type="entry name" value="RAS SUPPRESSOR PROTEIN 1"/>
    <property type="match status" value="1"/>
</dbReference>
<dbReference type="Proteomes" id="UP000325161">
    <property type="component" value="Chromosome"/>
</dbReference>
<dbReference type="Gene3D" id="3.80.10.10">
    <property type="entry name" value="Ribonuclease Inhibitor"/>
    <property type="match status" value="1"/>
</dbReference>
<proteinExistence type="predicted"/>
<evidence type="ECO:0000313" key="4">
    <source>
        <dbReference type="EMBL" id="QEI08204.1"/>
    </source>
</evidence>
<dbReference type="KEGG" id="pacr:FXN63_21945"/>
<dbReference type="InterPro" id="IPR035948">
    <property type="entry name" value="YwqG-like_sf"/>
</dbReference>
<evidence type="ECO:0000256" key="2">
    <source>
        <dbReference type="ARBA" id="ARBA00022737"/>
    </source>
</evidence>
<dbReference type="SUPFAM" id="SSF103032">
    <property type="entry name" value="Hypothetical protein YwqG"/>
    <property type="match status" value="1"/>
</dbReference>
<feature type="region of interest" description="Disordered" evidence="3">
    <location>
        <begin position="159"/>
        <end position="178"/>
    </location>
</feature>
<dbReference type="PANTHER" id="PTHR48051">
    <property type="match status" value="1"/>
</dbReference>
<dbReference type="SMART" id="SM00369">
    <property type="entry name" value="LRR_TYP"/>
    <property type="match status" value="3"/>
</dbReference>
<dbReference type="EMBL" id="CP043046">
    <property type="protein sequence ID" value="QEI08204.1"/>
    <property type="molecule type" value="Genomic_DNA"/>
</dbReference>
<keyword evidence="1" id="KW-0433">Leucine-rich repeat</keyword>
<dbReference type="Pfam" id="PF09234">
    <property type="entry name" value="DUF1963"/>
    <property type="match status" value="1"/>
</dbReference>
<evidence type="ECO:0000313" key="5">
    <source>
        <dbReference type="Proteomes" id="UP000325161"/>
    </source>
</evidence>
<organism evidence="4 5">
    <name type="scientific">Pigmentiphaga aceris</name>
    <dbReference type="NCBI Taxonomy" id="1940612"/>
    <lineage>
        <taxon>Bacteria</taxon>
        <taxon>Pseudomonadati</taxon>
        <taxon>Pseudomonadota</taxon>
        <taxon>Betaproteobacteria</taxon>
        <taxon>Burkholderiales</taxon>
        <taxon>Alcaligenaceae</taxon>
        <taxon>Pigmentiphaga</taxon>
    </lineage>
</organism>
<dbReference type="InterPro" id="IPR050216">
    <property type="entry name" value="LRR_domain-containing"/>
</dbReference>
<evidence type="ECO:0000256" key="1">
    <source>
        <dbReference type="ARBA" id="ARBA00022614"/>
    </source>
</evidence>
<dbReference type="SMART" id="SM00364">
    <property type="entry name" value="LRR_BAC"/>
    <property type="match status" value="3"/>
</dbReference>
<dbReference type="OrthoDB" id="8856529at2"/>
<keyword evidence="5" id="KW-1185">Reference proteome</keyword>
<dbReference type="InterPro" id="IPR032675">
    <property type="entry name" value="LRR_dom_sf"/>
</dbReference>
<dbReference type="RefSeq" id="WP_148817550.1">
    <property type="nucleotide sequence ID" value="NZ_CP043046.1"/>
</dbReference>
<dbReference type="Gene3D" id="2.30.320.10">
    <property type="entry name" value="YwqG-like"/>
    <property type="match status" value="1"/>
</dbReference>
<gene>
    <name evidence="4" type="ORF">FXN63_21945</name>
</gene>
<dbReference type="InterPro" id="IPR015315">
    <property type="entry name" value="DUF1963"/>
</dbReference>